<dbReference type="InterPro" id="IPR029056">
    <property type="entry name" value="Ribokinase-like"/>
</dbReference>
<dbReference type="Proteomes" id="UP000231487">
    <property type="component" value="Unassembled WGS sequence"/>
</dbReference>
<evidence type="ECO:0000256" key="1">
    <source>
        <dbReference type="ARBA" id="ARBA00022679"/>
    </source>
</evidence>
<evidence type="ECO:0000259" key="3">
    <source>
        <dbReference type="Pfam" id="PF00294"/>
    </source>
</evidence>
<gene>
    <name evidence="4" type="ORF">CO184_02040</name>
</gene>
<dbReference type="PANTHER" id="PTHR10584">
    <property type="entry name" value="SUGAR KINASE"/>
    <property type="match status" value="1"/>
</dbReference>
<name>A0A2M7WU40_9BACT</name>
<feature type="domain" description="Carbohydrate kinase PfkB" evidence="3">
    <location>
        <begin position="56"/>
        <end position="306"/>
    </location>
</feature>
<accession>A0A2M7WU40</accession>
<evidence type="ECO:0000313" key="4">
    <source>
        <dbReference type="EMBL" id="PJA33416.1"/>
    </source>
</evidence>
<comment type="caution">
    <text evidence="4">The sequence shown here is derived from an EMBL/GenBank/DDBJ whole genome shotgun (WGS) entry which is preliminary data.</text>
</comment>
<dbReference type="SUPFAM" id="SSF53613">
    <property type="entry name" value="Ribokinase-like"/>
    <property type="match status" value="1"/>
</dbReference>
<protein>
    <recommendedName>
        <fullName evidence="3">Carbohydrate kinase PfkB domain-containing protein</fullName>
    </recommendedName>
</protein>
<keyword evidence="2" id="KW-0418">Kinase</keyword>
<dbReference type="PANTHER" id="PTHR10584:SF166">
    <property type="entry name" value="RIBOKINASE"/>
    <property type="match status" value="1"/>
</dbReference>
<dbReference type="AlphaFoldDB" id="A0A2M7WU40"/>
<evidence type="ECO:0000313" key="5">
    <source>
        <dbReference type="Proteomes" id="UP000231487"/>
    </source>
</evidence>
<sequence length="330" mass="36589">MKKYDFVAIGDITTDEFIRIKDAKVNCDIDNENCQLCVSFGDKIPYEFAEMVSAVGNSPNAAVSAARLGLSSALASNLGDDENGKNCLKTLEGNQVMLDLMKIHEGKTTNHHYVLWYESERTILIKHENYDYKLPDMGETKWMYLSSMGENSLNFHEEIGDYLAKHPSVKLAFQPGTFQIVLGPKKLKKIYEHTEIFFCNKDEAQRILESKEEDIKILLKGIRGLGPKIAIITDGPKGAHADDGKNIFVVPVYPDPKPPLERTGAGDAFSSTVTSAVALGKPLEEALLWGPINSMSVVQDIGAQKGLLSRKDLEKYLEDAPDNYKISVLS</sequence>
<dbReference type="Gene3D" id="3.40.1190.20">
    <property type="match status" value="1"/>
</dbReference>
<dbReference type="InterPro" id="IPR011611">
    <property type="entry name" value="PfkB_dom"/>
</dbReference>
<organism evidence="4 5">
    <name type="scientific">Candidatus Zambryskibacteria bacterium CG_4_9_14_3_um_filter_40_16</name>
    <dbReference type="NCBI Taxonomy" id="1975111"/>
    <lineage>
        <taxon>Bacteria</taxon>
        <taxon>Candidatus Zambryskiibacteriota</taxon>
    </lineage>
</organism>
<dbReference type="GO" id="GO:0016301">
    <property type="term" value="F:kinase activity"/>
    <property type="evidence" value="ECO:0007669"/>
    <property type="project" value="UniProtKB-KW"/>
</dbReference>
<keyword evidence="1" id="KW-0808">Transferase</keyword>
<evidence type="ECO:0000256" key="2">
    <source>
        <dbReference type="ARBA" id="ARBA00022777"/>
    </source>
</evidence>
<dbReference type="Pfam" id="PF00294">
    <property type="entry name" value="PfkB"/>
    <property type="match status" value="1"/>
</dbReference>
<dbReference type="EMBL" id="PFXE01000040">
    <property type="protein sequence ID" value="PJA33416.1"/>
    <property type="molecule type" value="Genomic_DNA"/>
</dbReference>
<reference evidence="5" key="1">
    <citation type="submission" date="2017-09" db="EMBL/GenBank/DDBJ databases">
        <title>Depth-based differentiation of microbial function through sediment-hosted aquifers and enrichment of novel symbionts in the deep terrestrial subsurface.</title>
        <authorList>
            <person name="Probst A.J."/>
            <person name="Ladd B."/>
            <person name="Jarett J.K."/>
            <person name="Geller-Mcgrath D.E."/>
            <person name="Sieber C.M.K."/>
            <person name="Emerson J.B."/>
            <person name="Anantharaman K."/>
            <person name="Thomas B.C."/>
            <person name="Malmstrom R."/>
            <person name="Stieglmeier M."/>
            <person name="Klingl A."/>
            <person name="Woyke T."/>
            <person name="Ryan C.M."/>
            <person name="Banfield J.F."/>
        </authorList>
    </citation>
    <scope>NUCLEOTIDE SEQUENCE [LARGE SCALE GENOMIC DNA]</scope>
</reference>
<proteinExistence type="predicted"/>